<keyword evidence="1" id="KW-0472">Membrane</keyword>
<keyword evidence="1" id="KW-0812">Transmembrane</keyword>
<dbReference type="AlphaFoldDB" id="A0A917BAL2"/>
<dbReference type="Proteomes" id="UP000660110">
    <property type="component" value="Unassembled WGS sequence"/>
</dbReference>
<sequence length="123" mass="13853">MTIFKTLSLYIFAIGLFLAGVTHFVYDEGFAVMIPDFVPYKLELVYVTGIMEWMLSLFLIFPQTRRAAGIATAIFLIAVLPANIYAAIIGAPAPWSEDTNLIVLWLRPLFQPLLIWWVLAASK</sequence>
<feature type="transmembrane region" description="Helical" evidence="1">
    <location>
        <begin position="73"/>
        <end position="95"/>
    </location>
</feature>
<accession>A0A917BAL2</accession>
<evidence type="ECO:0000256" key="1">
    <source>
        <dbReference type="SAM" id="Phobius"/>
    </source>
</evidence>
<protein>
    <recommendedName>
        <fullName evidence="4">DoxX family protein</fullName>
    </recommendedName>
</protein>
<reference evidence="2" key="1">
    <citation type="journal article" date="2014" name="Int. J. Syst. Evol. Microbiol.">
        <title>Complete genome sequence of Corynebacterium casei LMG S-19264T (=DSM 44701T), isolated from a smear-ripened cheese.</title>
        <authorList>
            <consortium name="US DOE Joint Genome Institute (JGI-PGF)"/>
            <person name="Walter F."/>
            <person name="Albersmeier A."/>
            <person name="Kalinowski J."/>
            <person name="Ruckert C."/>
        </authorList>
    </citation>
    <scope>NUCLEOTIDE SEQUENCE</scope>
    <source>
        <strain evidence="2">CGMCC 1.12153</strain>
    </source>
</reference>
<dbReference type="EMBL" id="BMEL01000005">
    <property type="protein sequence ID" value="GGF34023.1"/>
    <property type="molecule type" value="Genomic_DNA"/>
</dbReference>
<name>A0A917BAL2_HALAA</name>
<dbReference type="RefSeq" id="WP_188378959.1">
    <property type="nucleotide sequence ID" value="NZ_BMEL01000005.1"/>
</dbReference>
<feature type="transmembrane region" description="Helical" evidence="1">
    <location>
        <begin position="7"/>
        <end position="24"/>
    </location>
</feature>
<keyword evidence="1" id="KW-1133">Transmembrane helix</keyword>
<dbReference type="PANTHER" id="PTHR36974:SF1">
    <property type="entry name" value="DOXX FAMILY MEMBRANE PROTEIN"/>
    <property type="match status" value="1"/>
</dbReference>
<feature type="transmembrane region" description="Helical" evidence="1">
    <location>
        <begin position="44"/>
        <end position="61"/>
    </location>
</feature>
<comment type="caution">
    <text evidence="2">The sequence shown here is derived from an EMBL/GenBank/DDBJ whole genome shotgun (WGS) entry which is preliminary data.</text>
</comment>
<organism evidence="2 3">
    <name type="scientific">Halobacillus andaensis</name>
    <dbReference type="NCBI Taxonomy" id="1176239"/>
    <lineage>
        <taxon>Bacteria</taxon>
        <taxon>Bacillati</taxon>
        <taxon>Bacillota</taxon>
        <taxon>Bacilli</taxon>
        <taxon>Bacillales</taxon>
        <taxon>Bacillaceae</taxon>
        <taxon>Halobacillus</taxon>
    </lineage>
</organism>
<evidence type="ECO:0000313" key="2">
    <source>
        <dbReference type="EMBL" id="GGF34023.1"/>
    </source>
</evidence>
<evidence type="ECO:0008006" key="4">
    <source>
        <dbReference type="Google" id="ProtNLM"/>
    </source>
</evidence>
<proteinExistence type="predicted"/>
<gene>
    <name evidence="2" type="ORF">GCM10010954_36340</name>
</gene>
<dbReference type="PANTHER" id="PTHR36974">
    <property type="entry name" value="MEMBRANE PROTEIN-RELATED"/>
    <property type="match status" value="1"/>
</dbReference>
<feature type="transmembrane region" description="Helical" evidence="1">
    <location>
        <begin position="101"/>
        <end position="119"/>
    </location>
</feature>
<keyword evidence="3" id="KW-1185">Reference proteome</keyword>
<reference evidence="2" key="2">
    <citation type="submission" date="2020-09" db="EMBL/GenBank/DDBJ databases">
        <authorList>
            <person name="Sun Q."/>
            <person name="Zhou Y."/>
        </authorList>
    </citation>
    <scope>NUCLEOTIDE SEQUENCE</scope>
    <source>
        <strain evidence="2">CGMCC 1.12153</strain>
    </source>
</reference>
<evidence type="ECO:0000313" key="3">
    <source>
        <dbReference type="Proteomes" id="UP000660110"/>
    </source>
</evidence>